<gene>
    <name evidence="2" type="ORF">PLEPLA_LOCUS44975</name>
</gene>
<evidence type="ECO:0008006" key="4">
    <source>
        <dbReference type="Google" id="ProtNLM"/>
    </source>
</evidence>
<accession>A0A9N7ZAU9</accession>
<keyword evidence="1" id="KW-0732">Signal</keyword>
<protein>
    <recommendedName>
        <fullName evidence="4">Secreted protein</fullName>
    </recommendedName>
</protein>
<feature type="chain" id="PRO_5040197182" description="Secreted protein" evidence="1">
    <location>
        <begin position="22"/>
        <end position="102"/>
    </location>
</feature>
<evidence type="ECO:0000313" key="2">
    <source>
        <dbReference type="EMBL" id="CAB1457171.1"/>
    </source>
</evidence>
<comment type="caution">
    <text evidence="2">The sequence shown here is derived from an EMBL/GenBank/DDBJ whole genome shotgun (WGS) entry which is preliminary data.</text>
</comment>
<proteinExistence type="predicted"/>
<evidence type="ECO:0000313" key="3">
    <source>
        <dbReference type="Proteomes" id="UP001153269"/>
    </source>
</evidence>
<dbReference type="Proteomes" id="UP001153269">
    <property type="component" value="Unassembled WGS sequence"/>
</dbReference>
<organism evidence="2 3">
    <name type="scientific">Pleuronectes platessa</name>
    <name type="common">European plaice</name>
    <dbReference type="NCBI Taxonomy" id="8262"/>
    <lineage>
        <taxon>Eukaryota</taxon>
        <taxon>Metazoa</taxon>
        <taxon>Chordata</taxon>
        <taxon>Craniata</taxon>
        <taxon>Vertebrata</taxon>
        <taxon>Euteleostomi</taxon>
        <taxon>Actinopterygii</taxon>
        <taxon>Neopterygii</taxon>
        <taxon>Teleostei</taxon>
        <taxon>Neoteleostei</taxon>
        <taxon>Acanthomorphata</taxon>
        <taxon>Carangaria</taxon>
        <taxon>Pleuronectiformes</taxon>
        <taxon>Pleuronectoidei</taxon>
        <taxon>Pleuronectidae</taxon>
        <taxon>Pleuronectes</taxon>
    </lineage>
</organism>
<dbReference type="AlphaFoldDB" id="A0A9N7ZAU9"/>
<reference evidence="2" key="1">
    <citation type="submission" date="2020-03" db="EMBL/GenBank/DDBJ databases">
        <authorList>
            <person name="Weist P."/>
        </authorList>
    </citation>
    <scope>NUCLEOTIDE SEQUENCE</scope>
</reference>
<feature type="signal peptide" evidence="1">
    <location>
        <begin position="1"/>
        <end position="21"/>
    </location>
</feature>
<dbReference type="EMBL" id="CADEAL010004328">
    <property type="protein sequence ID" value="CAB1457171.1"/>
    <property type="molecule type" value="Genomic_DNA"/>
</dbReference>
<keyword evidence="3" id="KW-1185">Reference proteome</keyword>
<evidence type="ECO:0000256" key="1">
    <source>
        <dbReference type="SAM" id="SignalP"/>
    </source>
</evidence>
<sequence length="102" mass="10726">MKETLAVASWAALLLSDLGQSHLLLGKSHVQKNGASGCESERGGGGGGGLVVGMGGVWRGKRGESEEEMDGGGRRDVRQRRVERVFYGAIAGTERQKSGIEV</sequence>
<name>A0A9N7ZAU9_PLEPL</name>